<dbReference type="SUPFAM" id="SSF81301">
    <property type="entry name" value="Nucleotidyltransferase"/>
    <property type="match status" value="1"/>
</dbReference>
<sequence length="95" mass="11134">MLYDRLREKRDLIFEVAQKHGIQNIRVFGSVARLKDVPEGDLDLLVNVEEGRSLFDLIRCKQEMEDLLQVKVDVVTEHALHWQIKEDVLNEAIHL</sequence>
<keyword evidence="12" id="KW-1185">Reference proteome</keyword>
<evidence type="ECO:0000256" key="6">
    <source>
        <dbReference type="ARBA" id="ARBA00022741"/>
    </source>
</evidence>
<dbReference type="InterPro" id="IPR002934">
    <property type="entry name" value="Polymerase_NTP_transf_dom"/>
</dbReference>
<comment type="cofactor">
    <cofactor evidence="1">
        <name>Mg(2+)</name>
        <dbReference type="ChEBI" id="CHEBI:18420"/>
    </cofactor>
</comment>
<keyword evidence="6" id="KW-0547">Nucleotide-binding</keyword>
<keyword evidence="2" id="KW-1277">Toxin-antitoxin system</keyword>
<dbReference type="InterPro" id="IPR043519">
    <property type="entry name" value="NT_sf"/>
</dbReference>
<evidence type="ECO:0000256" key="4">
    <source>
        <dbReference type="ARBA" id="ARBA00022695"/>
    </source>
</evidence>
<evidence type="ECO:0000256" key="7">
    <source>
        <dbReference type="ARBA" id="ARBA00022840"/>
    </source>
</evidence>
<evidence type="ECO:0000256" key="5">
    <source>
        <dbReference type="ARBA" id="ARBA00022723"/>
    </source>
</evidence>
<evidence type="ECO:0000256" key="2">
    <source>
        <dbReference type="ARBA" id="ARBA00022649"/>
    </source>
</evidence>
<keyword evidence="3" id="KW-0808">Transferase</keyword>
<protein>
    <submittedName>
        <fullName evidence="11">Nucleotidyltransferase family protein</fullName>
    </submittedName>
</protein>
<evidence type="ECO:0000256" key="1">
    <source>
        <dbReference type="ARBA" id="ARBA00001946"/>
    </source>
</evidence>
<keyword evidence="4" id="KW-0548">Nucleotidyltransferase</keyword>
<gene>
    <name evidence="11" type="ORF">ACFFHQ_11195</name>
</gene>
<dbReference type="InterPro" id="IPR052038">
    <property type="entry name" value="Type-VII_TA_antitoxin"/>
</dbReference>
<dbReference type="PANTHER" id="PTHR33571">
    <property type="entry name" value="SSL8005 PROTEIN"/>
    <property type="match status" value="1"/>
</dbReference>
<accession>A0ABV6GU20</accession>
<keyword evidence="7" id="KW-0067">ATP-binding</keyword>
<dbReference type="Pfam" id="PF01909">
    <property type="entry name" value="NTP_transf_2"/>
    <property type="match status" value="1"/>
</dbReference>
<evidence type="ECO:0000259" key="10">
    <source>
        <dbReference type="Pfam" id="PF01909"/>
    </source>
</evidence>
<feature type="domain" description="Polymerase nucleotidyl transferase" evidence="10">
    <location>
        <begin position="14"/>
        <end position="93"/>
    </location>
</feature>
<evidence type="ECO:0000256" key="8">
    <source>
        <dbReference type="ARBA" id="ARBA00022842"/>
    </source>
</evidence>
<dbReference type="EMBL" id="JBHLVN010000055">
    <property type="protein sequence ID" value="MFC0297985.1"/>
    <property type="molecule type" value="Genomic_DNA"/>
</dbReference>
<organism evidence="11 12">
    <name type="scientific">Geobacillus jurassicus</name>
    <dbReference type="NCBI Taxonomy" id="235932"/>
    <lineage>
        <taxon>Bacteria</taxon>
        <taxon>Bacillati</taxon>
        <taxon>Bacillota</taxon>
        <taxon>Bacilli</taxon>
        <taxon>Bacillales</taxon>
        <taxon>Anoxybacillaceae</taxon>
        <taxon>Geobacillus</taxon>
    </lineage>
</organism>
<evidence type="ECO:0000256" key="3">
    <source>
        <dbReference type="ARBA" id="ARBA00022679"/>
    </source>
</evidence>
<dbReference type="Gene3D" id="3.30.460.10">
    <property type="entry name" value="Beta Polymerase, domain 2"/>
    <property type="match status" value="1"/>
</dbReference>
<comment type="similarity">
    <text evidence="9">Belongs to the MntA antitoxin family.</text>
</comment>
<reference evidence="11 12" key="1">
    <citation type="submission" date="2024-09" db="EMBL/GenBank/DDBJ databases">
        <authorList>
            <person name="Sun Q."/>
            <person name="Mori K."/>
        </authorList>
    </citation>
    <scope>NUCLEOTIDE SEQUENCE [LARGE SCALE GENOMIC DNA]</scope>
    <source>
        <strain evidence="11 12">CCM 7224</strain>
    </source>
</reference>
<name>A0ABV6GU20_9BACL</name>
<comment type="caution">
    <text evidence="11">The sequence shown here is derived from an EMBL/GenBank/DDBJ whole genome shotgun (WGS) entry which is preliminary data.</text>
</comment>
<keyword evidence="8" id="KW-0460">Magnesium</keyword>
<evidence type="ECO:0000313" key="11">
    <source>
        <dbReference type="EMBL" id="MFC0297985.1"/>
    </source>
</evidence>
<proteinExistence type="inferred from homology"/>
<dbReference type="PANTHER" id="PTHR33571:SF12">
    <property type="entry name" value="BSL3053 PROTEIN"/>
    <property type="match status" value="1"/>
</dbReference>
<dbReference type="RefSeq" id="WP_217994765.1">
    <property type="nucleotide sequence ID" value="NZ_JBHLVN010000055.1"/>
</dbReference>
<evidence type="ECO:0000256" key="9">
    <source>
        <dbReference type="ARBA" id="ARBA00038276"/>
    </source>
</evidence>
<evidence type="ECO:0000313" key="12">
    <source>
        <dbReference type="Proteomes" id="UP001589785"/>
    </source>
</evidence>
<keyword evidence="5" id="KW-0479">Metal-binding</keyword>
<dbReference type="CDD" id="cd05403">
    <property type="entry name" value="NT_KNTase_like"/>
    <property type="match status" value="1"/>
</dbReference>
<dbReference type="Proteomes" id="UP001589785">
    <property type="component" value="Unassembled WGS sequence"/>
</dbReference>